<feature type="transmembrane region" description="Helical" evidence="8">
    <location>
        <begin position="562"/>
        <end position="589"/>
    </location>
</feature>
<dbReference type="SUPFAM" id="SSF103473">
    <property type="entry name" value="MFS general substrate transporter"/>
    <property type="match status" value="1"/>
</dbReference>
<dbReference type="Pfam" id="PF12706">
    <property type="entry name" value="Lactamase_B_2"/>
    <property type="match status" value="1"/>
</dbReference>
<feature type="transmembrane region" description="Helical" evidence="8">
    <location>
        <begin position="633"/>
        <end position="652"/>
    </location>
</feature>
<evidence type="ECO:0000256" key="6">
    <source>
        <dbReference type="ARBA" id="ARBA00024338"/>
    </source>
</evidence>
<evidence type="ECO:0000313" key="10">
    <source>
        <dbReference type="EMBL" id="OLP90757.1"/>
    </source>
</evidence>
<organism evidence="10 11">
    <name type="scientific">Symbiodinium microadriaticum</name>
    <name type="common">Dinoflagellate</name>
    <name type="synonym">Zooxanthella microadriatica</name>
    <dbReference type="NCBI Taxonomy" id="2951"/>
    <lineage>
        <taxon>Eukaryota</taxon>
        <taxon>Sar</taxon>
        <taxon>Alveolata</taxon>
        <taxon>Dinophyceae</taxon>
        <taxon>Suessiales</taxon>
        <taxon>Symbiodiniaceae</taxon>
        <taxon>Symbiodinium</taxon>
    </lineage>
</organism>
<dbReference type="InterPro" id="IPR036866">
    <property type="entry name" value="RibonucZ/Hydroxyglut_hydro"/>
</dbReference>
<accession>A0A1Q9D6M2</accession>
<evidence type="ECO:0000256" key="3">
    <source>
        <dbReference type="ARBA" id="ARBA00022692"/>
    </source>
</evidence>
<feature type="transmembrane region" description="Helical" evidence="8">
    <location>
        <begin position="394"/>
        <end position="412"/>
    </location>
</feature>
<evidence type="ECO:0000256" key="1">
    <source>
        <dbReference type="ARBA" id="ARBA00004141"/>
    </source>
</evidence>
<feature type="transmembrane region" description="Helical" evidence="8">
    <location>
        <begin position="330"/>
        <end position="351"/>
    </location>
</feature>
<evidence type="ECO:0000259" key="9">
    <source>
        <dbReference type="PROSITE" id="PS50850"/>
    </source>
</evidence>
<reference evidence="10 11" key="1">
    <citation type="submission" date="2016-02" db="EMBL/GenBank/DDBJ databases">
        <title>Genome analysis of coral dinoflagellate symbionts highlights evolutionary adaptations to a symbiotic lifestyle.</title>
        <authorList>
            <person name="Aranda M."/>
            <person name="Li Y."/>
            <person name="Liew Y.J."/>
            <person name="Baumgarten S."/>
            <person name="Simakov O."/>
            <person name="Wilson M."/>
            <person name="Piel J."/>
            <person name="Ashoor H."/>
            <person name="Bougouffa S."/>
            <person name="Bajic V.B."/>
            <person name="Ryu T."/>
            <person name="Ravasi T."/>
            <person name="Bayer T."/>
            <person name="Micklem G."/>
            <person name="Kim H."/>
            <person name="Bhak J."/>
            <person name="Lajeunesse T.C."/>
            <person name="Voolstra C.R."/>
        </authorList>
    </citation>
    <scope>NUCLEOTIDE SEQUENCE [LARGE SCALE GENOMIC DNA]</scope>
    <source>
        <strain evidence="10 11">CCMP2467</strain>
    </source>
</reference>
<keyword evidence="3 8" id="KW-0812">Transmembrane</keyword>
<protein>
    <submittedName>
        <fullName evidence="10">Protein spinster-like 1</fullName>
    </submittedName>
</protein>
<dbReference type="InterPro" id="IPR020846">
    <property type="entry name" value="MFS_dom"/>
</dbReference>
<keyword evidence="11" id="KW-1185">Reference proteome</keyword>
<dbReference type="Pfam" id="PF07690">
    <property type="entry name" value="MFS_1"/>
    <property type="match status" value="1"/>
</dbReference>
<feature type="domain" description="Major facilitator superfamily (MFS) profile" evidence="9">
    <location>
        <begin position="237"/>
        <end position="656"/>
    </location>
</feature>
<dbReference type="InterPro" id="IPR001279">
    <property type="entry name" value="Metallo-B-lactamas"/>
</dbReference>
<dbReference type="PANTHER" id="PTHR23505">
    <property type="entry name" value="SPINSTER"/>
    <property type="match status" value="1"/>
</dbReference>
<dbReference type="OrthoDB" id="6770063at2759"/>
<dbReference type="Proteomes" id="UP000186817">
    <property type="component" value="Unassembled WGS sequence"/>
</dbReference>
<feature type="transmembrane region" description="Helical" evidence="8">
    <location>
        <begin position="456"/>
        <end position="478"/>
    </location>
</feature>
<gene>
    <name evidence="10" type="primary">spns1</name>
    <name evidence="10" type="ORF">AK812_SmicGene27617</name>
</gene>
<dbReference type="InterPro" id="IPR044770">
    <property type="entry name" value="MFS_spinster-like"/>
</dbReference>
<feature type="transmembrane region" description="Helical" evidence="8">
    <location>
        <begin position="601"/>
        <end position="621"/>
    </location>
</feature>
<dbReference type="SUPFAM" id="SSF56281">
    <property type="entry name" value="Metallo-hydrolase/oxidoreductase"/>
    <property type="match status" value="1"/>
</dbReference>
<dbReference type="Gene3D" id="1.20.1250.20">
    <property type="entry name" value="MFS general substrate transporter like domains"/>
    <property type="match status" value="1"/>
</dbReference>
<feature type="compositionally biased region" description="Acidic residues" evidence="7">
    <location>
        <begin position="422"/>
        <end position="441"/>
    </location>
</feature>
<name>A0A1Q9D6M2_SYMMI</name>
<comment type="similarity">
    <text evidence="6">Belongs to the major facilitator superfamily. Spinster (TC 2.A.1.49) family.</text>
</comment>
<keyword evidence="4 8" id="KW-1133">Transmembrane helix</keyword>
<feature type="transmembrane region" description="Helical" evidence="8">
    <location>
        <begin position="363"/>
        <end position="382"/>
    </location>
</feature>
<feature type="region of interest" description="Disordered" evidence="7">
    <location>
        <begin position="422"/>
        <end position="444"/>
    </location>
</feature>
<keyword evidence="2" id="KW-0813">Transport</keyword>
<proteinExistence type="inferred from homology"/>
<evidence type="ECO:0000256" key="7">
    <source>
        <dbReference type="SAM" id="MobiDB-lite"/>
    </source>
</evidence>
<dbReference type="PROSITE" id="PS50850">
    <property type="entry name" value="MFS"/>
    <property type="match status" value="1"/>
</dbReference>
<sequence>MLPADSGEIAGGPTLRRRSSASRIVGGLVPNCVEEFETFQPLPGFEVQPLPVLHGGTYVCMGFRFGMHGEVLYLSDVSKVPDKTMAVLKASRAEVLVVDALLKSGPSYSHFGLAQALELVRALRPKRALLVGMSCQFDHERDNAELRKLRMEGLEVELAFDGLQFDLQMEAALPIPEVEEEGSYELQLPAQTSRTAWLRQLATQRFVNAYVRIADLLATRPPLRGVPGERQPGSRHALFTLSCINALNFADRYVPASVKPQIEKDLGLSDWESAMPAMAMTAVFTAASLVFGLLADREFVDRRLLLASGIGFWSLATALGGFAQDLTQLVLFRSLVGVGEASFATVASPMIADFYPGPQRNRAFTIFSLSAPVGAALGFGVGSTLGQNLGWRTAFFACGFPGILVAASVLFLNDPPMGVNDELEDPMNLDEESSDDEDSEESQPVRRDCAFLREGWVLLSNPFFLSATLGSVAISFAVGGLTEWYPTFLYRYSDLSQAMSGMVLSGSCVISGFGGTVLGGKVADSAARRCSMGSSAYFLVPACFMMPGAVLIAVAVNYMETWSLVVCLIFGQTFFFAYQAPIAALSMSVIPVHSRARGSSLQILLGHVLGDVISPPIIGHISDVANLQLGLQVTWVAVLVAGLSWFIGYCCLGRPPMVVVPKQPKDSGTIRFILQRGMSSVCGCQSDTGSQSSEGHN</sequence>
<dbReference type="GO" id="GO:0016020">
    <property type="term" value="C:membrane"/>
    <property type="evidence" value="ECO:0007669"/>
    <property type="project" value="UniProtKB-SubCell"/>
</dbReference>
<feature type="transmembrane region" description="Helical" evidence="8">
    <location>
        <begin position="304"/>
        <end position="324"/>
    </location>
</feature>
<evidence type="ECO:0000256" key="4">
    <source>
        <dbReference type="ARBA" id="ARBA00022989"/>
    </source>
</evidence>
<dbReference type="CDD" id="cd17328">
    <property type="entry name" value="MFS_spinster_like"/>
    <property type="match status" value="1"/>
</dbReference>
<feature type="transmembrane region" description="Helical" evidence="8">
    <location>
        <begin position="498"/>
        <end position="523"/>
    </location>
</feature>
<comment type="caution">
    <text evidence="10">The sequence shown here is derived from an EMBL/GenBank/DDBJ whole genome shotgun (WGS) entry which is preliminary data.</text>
</comment>
<evidence type="ECO:0000256" key="8">
    <source>
        <dbReference type="SAM" id="Phobius"/>
    </source>
</evidence>
<feature type="transmembrane region" description="Helical" evidence="8">
    <location>
        <begin position="535"/>
        <end position="556"/>
    </location>
</feature>
<evidence type="ECO:0000256" key="2">
    <source>
        <dbReference type="ARBA" id="ARBA00022448"/>
    </source>
</evidence>
<evidence type="ECO:0000313" key="11">
    <source>
        <dbReference type="Proteomes" id="UP000186817"/>
    </source>
</evidence>
<dbReference type="PANTHER" id="PTHR23505:SF79">
    <property type="entry name" value="PROTEIN SPINSTER"/>
    <property type="match status" value="1"/>
</dbReference>
<dbReference type="EMBL" id="LSRX01000696">
    <property type="protein sequence ID" value="OLP90757.1"/>
    <property type="molecule type" value="Genomic_DNA"/>
</dbReference>
<evidence type="ECO:0000256" key="5">
    <source>
        <dbReference type="ARBA" id="ARBA00023136"/>
    </source>
</evidence>
<dbReference type="InterPro" id="IPR011701">
    <property type="entry name" value="MFS"/>
</dbReference>
<dbReference type="GO" id="GO:0022857">
    <property type="term" value="F:transmembrane transporter activity"/>
    <property type="evidence" value="ECO:0007669"/>
    <property type="project" value="InterPro"/>
</dbReference>
<comment type="subcellular location">
    <subcellularLocation>
        <location evidence="1">Membrane</location>
        <topology evidence="1">Multi-pass membrane protein</topology>
    </subcellularLocation>
</comment>
<dbReference type="InterPro" id="IPR036259">
    <property type="entry name" value="MFS_trans_sf"/>
</dbReference>
<keyword evidence="5 8" id="KW-0472">Membrane</keyword>
<dbReference type="AlphaFoldDB" id="A0A1Q9D6M2"/>
<feature type="transmembrane region" description="Helical" evidence="8">
    <location>
        <begin position="274"/>
        <end position="295"/>
    </location>
</feature>
<dbReference type="Gene3D" id="3.60.15.10">
    <property type="entry name" value="Ribonuclease Z/Hydroxyacylglutathione hydrolase-like"/>
    <property type="match status" value="1"/>
</dbReference>